<sequence>MKIKTLLLSALVVAASCSVTAQTTDTDVKYMSPKFKDNIFISIGVGAQGYLTQDNFDHGFGKVIQPLVNLSVGKWMDPYWGLRGQASGWQSKMYTDVDRLNNGGVFNKFERKYINLNLDFMLNLTNLWRQYDPENKWDMTLFLGPGLSFGKFHDKQLDVLVNGSLGLGGKYHINKYWAIDLEARTHLMPTFFYTSKYTGSEEIAGRSYQDGLLSLSIGATYTFGGRKFTRYESGAEQMRQQLNDKINGLENELRNTQSQLEAAKIAEQVAQKELALTEAEKAEAIAAAARQDFTQYVGFTINKSAVKTEQMVVLQAVANYMAENPGVKMKVVGYADKQTGSNYFNQKLSERRAKSVYDLLVKKFGVSSDRLSYVGLGDQSQPFKVNNYNRLVMILGEK</sequence>
<keyword evidence="3" id="KW-1134">Transmembrane beta strand</keyword>
<evidence type="ECO:0000256" key="11">
    <source>
        <dbReference type="SAM" id="SignalP"/>
    </source>
</evidence>
<keyword evidence="5" id="KW-0406">Ion transport</keyword>
<evidence type="ECO:0000256" key="2">
    <source>
        <dbReference type="ARBA" id="ARBA00022448"/>
    </source>
</evidence>
<evidence type="ECO:0000256" key="9">
    <source>
        <dbReference type="PROSITE-ProRule" id="PRU00473"/>
    </source>
</evidence>
<dbReference type="PROSITE" id="PS51123">
    <property type="entry name" value="OMPA_2"/>
    <property type="match status" value="1"/>
</dbReference>
<dbReference type="Proteomes" id="UP000646484">
    <property type="component" value="Unassembled WGS sequence"/>
</dbReference>
<reference evidence="13 14" key="1">
    <citation type="submission" date="2020-08" db="EMBL/GenBank/DDBJ databases">
        <title>Genome public.</title>
        <authorList>
            <person name="Liu C."/>
            <person name="Sun Q."/>
        </authorList>
    </citation>
    <scope>NUCLEOTIDE SEQUENCE [LARGE SCALE GENOMIC DNA]</scope>
    <source>
        <strain evidence="13 14">NSJ-56</strain>
    </source>
</reference>
<keyword evidence="6" id="KW-0626">Porin</keyword>
<evidence type="ECO:0000313" key="14">
    <source>
        <dbReference type="Proteomes" id="UP000646484"/>
    </source>
</evidence>
<gene>
    <name evidence="13" type="ORF">H8S64_15360</name>
</gene>
<evidence type="ECO:0000256" key="6">
    <source>
        <dbReference type="ARBA" id="ARBA00023114"/>
    </source>
</evidence>
<organism evidence="13 14">
    <name type="scientific">Butyricimonas hominis</name>
    <dbReference type="NCBI Taxonomy" id="2763032"/>
    <lineage>
        <taxon>Bacteria</taxon>
        <taxon>Pseudomonadati</taxon>
        <taxon>Bacteroidota</taxon>
        <taxon>Bacteroidia</taxon>
        <taxon>Bacteroidales</taxon>
        <taxon>Odoribacteraceae</taxon>
        <taxon>Butyricimonas</taxon>
    </lineage>
</organism>
<dbReference type="InterPro" id="IPR006690">
    <property type="entry name" value="OMPA-like_CS"/>
</dbReference>
<dbReference type="InterPro" id="IPR050330">
    <property type="entry name" value="Bact_OuterMem_StrucFunc"/>
</dbReference>
<evidence type="ECO:0000256" key="5">
    <source>
        <dbReference type="ARBA" id="ARBA00023065"/>
    </source>
</evidence>
<dbReference type="EMBL" id="JACOOH010000007">
    <property type="protein sequence ID" value="MBC5622474.1"/>
    <property type="molecule type" value="Genomic_DNA"/>
</dbReference>
<evidence type="ECO:0000256" key="7">
    <source>
        <dbReference type="ARBA" id="ARBA00023136"/>
    </source>
</evidence>
<keyword evidence="11" id="KW-0732">Signal</keyword>
<dbReference type="SUPFAM" id="SSF103088">
    <property type="entry name" value="OmpA-like"/>
    <property type="match status" value="1"/>
</dbReference>
<name>A0ABR7D3S2_9BACT</name>
<dbReference type="InterPro" id="IPR011250">
    <property type="entry name" value="OMP/PagP_B-barrel"/>
</dbReference>
<feature type="chain" id="PRO_5047130261" evidence="11">
    <location>
        <begin position="22"/>
        <end position="398"/>
    </location>
</feature>
<dbReference type="InterPro" id="IPR036737">
    <property type="entry name" value="OmpA-like_sf"/>
</dbReference>
<dbReference type="SUPFAM" id="SSF56925">
    <property type="entry name" value="OMPA-like"/>
    <property type="match status" value="1"/>
</dbReference>
<evidence type="ECO:0000256" key="1">
    <source>
        <dbReference type="ARBA" id="ARBA00004571"/>
    </source>
</evidence>
<dbReference type="InterPro" id="IPR006664">
    <property type="entry name" value="OMP_bac"/>
</dbReference>
<keyword evidence="4" id="KW-0812">Transmembrane</keyword>
<dbReference type="PANTHER" id="PTHR30329:SF21">
    <property type="entry name" value="LIPOPROTEIN YIAD-RELATED"/>
    <property type="match status" value="1"/>
</dbReference>
<keyword evidence="14" id="KW-1185">Reference proteome</keyword>
<keyword evidence="2" id="KW-0813">Transport</keyword>
<keyword evidence="10" id="KW-0175">Coiled coil</keyword>
<dbReference type="Gene3D" id="2.40.160.20">
    <property type="match status" value="1"/>
</dbReference>
<evidence type="ECO:0000256" key="4">
    <source>
        <dbReference type="ARBA" id="ARBA00022692"/>
    </source>
</evidence>
<protein>
    <submittedName>
        <fullName evidence="13">OmpA family protein</fullName>
    </submittedName>
</protein>
<evidence type="ECO:0000256" key="8">
    <source>
        <dbReference type="ARBA" id="ARBA00023237"/>
    </source>
</evidence>
<evidence type="ECO:0000256" key="3">
    <source>
        <dbReference type="ARBA" id="ARBA00022452"/>
    </source>
</evidence>
<dbReference type="RefSeq" id="WP_186977206.1">
    <property type="nucleotide sequence ID" value="NZ_JACOOH010000007.1"/>
</dbReference>
<keyword evidence="7 9" id="KW-0472">Membrane</keyword>
<dbReference type="PRINTS" id="PR01021">
    <property type="entry name" value="OMPADOMAIN"/>
</dbReference>
<dbReference type="InterPro" id="IPR006665">
    <property type="entry name" value="OmpA-like"/>
</dbReference>
<dbReference type="PROSITE" id="PS51257">
    <property type="entry name" value="PROKAR_LIPOPROTEIN"/>
    <property type="match status" value="1"/>
</dbReference>
<keyword evidence="8" id="KW-0998">Cell outer membrane</keyword>
<dbReference type="PROSITE" id="PS01068">
    <property type="entry name" value="OMPA_1"/>
    <property type="match status" value="1"/>
</dbReference>
<proteinExistence type="predicted"/>
<feature type="signal peptide" evidence="11">
    <location>
        <begin position="1"/>
        <end position="21"/>
    </location>
</feature>
<comment type="caution">
    <text evidence="13">The sequence shown here is derived from an EMBL/GenBank/DDBJ whole genome shotgun (WGS) entry which is preliminary data.</text>
</comment>
<comment type="subcellular location">
    <subcellularLocation>
        <location evidence="1">Cell outer membrane</location>
        <topology evidence="1">Multi-pass membrane protein</topology>
    </subcellularLocation>
</comment>
<dbReference type="PANTHER" id="PTHR30329">
    <property type="entry name" value="STATOR ELEMENT OF FLAGELLAR MOTOR COMPLEX"/>
    <property type="match status" value="1"/>
</dbReference>
<evidence type="ECO:0000259" key="12">
    <source>
        <dbReference type="PROSITE" id="PS51123"/>
    </source>
</evidence>
<dbReference type="Gene3D" id="3.30.1330.60">
    <property type="entry name" value="OmpA-like domain"/>
    <property type="match status" value="1"/>
</dbReference>
<accession>A0ABR7D3S2</accession>
<evidence type="ECO:0000313" key="13">
    <source>
        <dbReference type="EMBL" id="MBC5622474.1"/>
    </source>
</evidence>
<dbReference type="Pfam" id="PF00691">
    <property type="entry name" value="OmpA"/>
    <property type="match status" value="1"/>
</dbReference>
<feature type="domain" description="OmpA-like" evidence="12">
    <location>
        <begin position="286"/>
        <end position="398"/>
    </location>
</feature>
<evidence type="ECO:0000256" key="10">
    <source>
        <dbReference type="SAM" id="Coils"/>
    </source>
</evidence>
<dbReference type="CDD" id="cd07185">
    <property type="entry name" value="OmpA_C-like"/>
    <property type="match status" value="1"/>
</dbReference>
<feature type="coiled-coil region" evidence="10">
    <location>
        <begin position="232"/>
        <end position="282"/>
    </location>
</feature>